<keyword evidence="4" id="KW-1185">Reference proteome</keyword>
<evidence type="ECO:0000313" key="3">
    <source>
        <dbReference type="EMBL" id="KAG2432524.1"/>
    </source>
</evidence>
<evidence type="ECO:0000259" key="2">
    <source>
        <dbReference type="Pfam" id="PF00085"/>
    </source>
</evidence>
<name>A0A835W0I7_CHLIN</name>
<evidence type="ECO:0000256" key="1">
    <source>
        <dbReference type="ARBA" id="ARBA00023157"/>
    </source>
</evidence>
<organism evidence="3 4">
    <name type="scientific">Chlamydomonas incerta</name>
    <dbReference type="NCBI Taxonomy" id="51695"/>
    <lineage>
        <taxon>Eukaryota</taxon>
        <taxon>Viridiplantae</taxon>
        <taxon>Chlorophyta</taxon>
        <taxon>core chlorophytes</taxon>
        <taxon>Chlorophyceae</taxon>
        <taxon>CS clade</taxon>
        <taxon>Chlamydomonadales</taxon>
        <taxon>Chlamydomonadaceae</taxon>
        <taxon>Chlamydomonas</taxon>
    </lineage>
</organism>
<dbReference type="PANTHER" id="PTHR46115">
    <property type="entry name" value="THIOREDOXIN-LIKE PROTEIN 1"/>
    <property type="match status" value="1"/>
</dbReference>
<dbReference type="InterPro" id="IPR013766">
    <property type="entry name" value="Thioredoxin_domain"/>
</dbReference>
<proteinExistence type="predicted"/>
<dbReference type="SUPFAM" id="SSF52833">
    <property type="entry name" value="Thioredoxin-like"/>
    <property type="match status" value="1"/>
</dbReference>
<dbReference type="EMBL" id="JAEHOC010000021">
    <property type="protein sequence ID" value="KAG2432524.1"/>
    <property type="molecule type" value="Genomic_DNA"/>
</dbReference>
<accession>A0A835W0I7</accession>
<dbReference type="InterPro" id="IPR036249">
    <property type="entry name" value="Thioredoxin-like_sf"/>
</dbReference>
<sequence>MIKPLFKTLSTENAEKAIFLEVDVDGVQAVAEAAGITAMPTFHVYVDGKKVDELVGASQDKLKALVAKHLATA</sequence>
<dbReference type="Pfam" id="PF00085">
    <property type="entry name" value="Thioredoxin"/>
    <property type="match status" value="1"/>
</dbReference>
<dbReference type="CDD" id="cd02947">
    <property type="entry name" value="TRX_family"/>
    <property type="match status" value="1"/>
</dbReference>
<dbReference type="Proteomes" id="UP000650467">
    <property type="component" value="Unassembled WGS sequence"/>
</dbReference>
<dbReference type="OrthoDB" id="2121326at2759"/>
<dbReference type="Gene3D" id="3.40.30.10">
    <property type="entry name" value="Glutaredoxin"/>
    <property type="match status" value="1"/>
</dbReference>
<reference evidence="3" key="1">
    <citation type="journal article" date="2020" name="bioRxiv">
        <title>Comparative genomics of Chlamydomonas.</title>
        <authorList>
            <person name="Craig R.J."/>
            <person name="Hasan A.R."/>
            <person name="Ness R.W."/>
            <person name="Keightley P.D."/>
        </authorList>
    </citation>
    <scope>NUCLEOTIDE SEQUENCE</scope>
    <source>
        <strain evidence="3">SAG 7.73</strain>
    </source>
</reference>
<dbReference type="AlphaFoldDB" id="A0A835W0I7"/>
<gene>
    <name evidence="3" type="ORF">HXX76_008869</name>
</gene>
<comment type="caution">
    <text evidence="3">The sequence shown here is derived from an EMBL/GenBank/DDBJ whole genome shotgun (WGS) entry which is preliminary data.</text>
</comment>
<feature type="domain" description="Thioredoxin" evidence="2">
    <location>
        <begin position="1"/>
        <end position="67"/>
    </location>
</feature>
<protein>
    <recommendedName>
        <fullName evidence="2">Thioredoxin domain-containing protein</fullName>
    </recommendedName>
</protein>
<evidence type="ECO:0000313" key="4">
    <source>
        <dbReference type="Proteomes" id="UP000650467"/>
    </source>
</evidence>
<keyword evidence="1" id="KW-1015">Disulfide bond</keyword>